<evidence type="ECO:0000256" key="1">
    <source>
        <dbReference type="ARBA" id="ARBA00004651"/>
    </source>
</evidence>
<reference evidence="14 15" key="1">
    <citation type="journal article" date="2019" name="Sci. Rep.">
        <title>Orb-weaving spider Araneus ventricosus genome elucidates the spidroin gene catalogue.</title>
        <authorList>
            <person name="Kono N."/>
            <person name="Nakamura H."/>
            <person name="Ohtoshi R."/>
            <person name="Moran D.A.P."/>
            <person name="Shinohara A."/>
            <person name="Yoshida Y."/>
            <person name="Fujiwara M."/>
            <person name="Mori M."/>
            <person name="Tomita M."/>
            <person name="Arakawa K."/>
        </authorList>
    </citation>
    <scope>NUCLEOTIDE SEQUENCE [LARGE SCALE GENOMIC DNA]</scope>
</reference>
<dbReference type="PANTHER" id="PTHR42643:SF24">
    <property type="entry name" value="IONOTROPIC RECEPTOR 60A"/>
    <property type="match status" value="1"/>
</dbReference>
<keyword evidence="8" id="KW-0675">Receptor</keyword>
<keyword evidence="4 12" id="KW-0812">Transmembrane</keyword>
<keyword evidence="3" id="KW-1003">Cell membrane</keyword>
<dbReference type="AlphaFoldDB" id="A0A4Y2KYN6"/>
<keyword evidence="15" id="KW-1185">Reference proteome</keyword>
<accession>A0A4Y2KYN6</accession>
<evidence type="ECO:0000256" key="6">
    <source>
        <dbReference type="ARBA" id="ARBA00023065"/>
    </source>
</evidence>
<dbReference type="PANTHER" id="PTHR42643">
    <property type="entry name" value="IONOTROPIC RECEPTOR 20A-RELATED"/>
    <property type="match status" value="1"/>
</dbReference>
<dbReference type="Gene3D" id="1.10.287.70">
    <property type="match status" value="1"/>
</dbReference>
<dbReference type="SUPFAM" id="SSF53850">
    <property type="entry name" value="Periplasmic binding protein-like II"/>
    <property type="match status" value="1"/>
</dbReference>
<keyword evidence="7 12" id="KW-0472">Membrane</keyword>
<dbReference type="EMBL" id="BGPR01005145">
    <property type="protein sequence ID" value="GBN07269.1"/>
    <property type="molecule type" value="Genomic_DNA"/>
</dbReference>
<keyword evidence="9" id="KW-0325">Glycoprotein</keyword>
<comment type="subcellular location">
    <subcellularLocation>
        <location evidence="1">Cell membrane</location>
        <topology evidence="1">Multi-pass membrane protein</topology>
    </subcellularLocation>
</comment>
<dbReference type="OrthoDB" id="6421761at2759"/>
<feature type="domain" description="Ionotropic glutamate receptor L-glutamate and glycine-binding" evidence="13">
    <location>
        <begin position="18"/>
        <end position="79"/>
    </location>
</feature>
<evidence type="ECO:0000256" key="9">
    <source>
        <dbReference type="ARBA" id="ARBA00023180"/>
    </source>
</evidence>
<evidence type="ECO:0000256" key="4">
    <source>
        <dbReference type="ARBA" id="ARBA00022692"/>
    </source>
</evidence>
<dbReference type="Pfam" id="PF10613">
    <property type="entry name" value="Lig_chan-Glu_bd"/>
    <property type="match status" value="1"/>
</dbReference>
<dbReference type="InterPro" id="IPR019594">
    <property type="entry name" value="Glu/Gly-bd"/>
</dbReference>
<evidence type="ECO:0000256" key="12">
    <source>
        <dbReference type="SAM" id="Phobius"/>
    </source>
</evidence>
<evidence type="ECO:0000256" key="11">
    <source>
        <dbReference type="ARBA" id="ARBA00023303"/>
    </source>
</evidence>
<keyword evidence="10" id="KW-1071">Ligand-gated ion channel</keyword>
<dbReference type="GO" id="GO:0015276">
    <property type="term" value="F:ligand-gated monoatomic ion channel activity"/>
    <property type="evidence" value="ECO:0007669"/>
    <property type="project" value="InterPro"/>
</dbReference>
<feature type="transmembrane region" description="Helical" evidence="12">
    <location>
        <begin position="126"/>
        <end position="151"/>
    </location>
</feature>
<evidence type="ECO:0000256" key="8">
    <source>
        <dbReference type="ARBA" id="ARBA00023170"/>
    </source>
</evidence>
<proteinExistence type="predicted"/>
<dbReference type="Gene3D" id="3.40.190.10">
    <property type="entry name" value="Periplasmic binding protein-like II"/>
    <property type="match status" value="1"/>
</dbReference>
<evidence type="ECO:0000259" key="13">
    <source>
        <dbReference type="SMART" id="SM00918"/>
    </source>
</evidence>
<evidence type="ECO:0000256" key="2">
    <source>
        <dbReference type="ARBA" id="ARBA00022448"/>
    </source>
</evidence>
<name>A0A4Y2KYN6_ARAVE</name>
<keyword evidence="6" id="KW-0406">Ion transport</keyword>
<protein>
    <recommendedName>
        <fullName evidence="13">Ionotropic glutamate receptor L-glutamate and glycine-binding domain-containing protein</fullName>
    </recommendedName>
</protein>
<evidence type="ECO:0000256" key="10">
    <source>
        <dbReference type="ARBA" id="ARBA00023286"/>
    </source>
</evidence>
<dbReference type="InterPro" id="IPR052192">
    <property type="entry name" value="Insect_Ionotropic_Sensory_Rcpt"/>
</dbReference>
<keyword evidence="5 12" id="KW-1133">Transmembrane helix</keyword>
<keyword evidence="11" id="KW-0407">Ion channel</keyword>
<evidence type="ECO:0000313" key="15">
    <source>
        <dbReference type="Proteomes" id="UP000499080"/>
    </source>
</evidence>
<dbReference type="Proteomes" id="UP000499080">
    <property type="component" value="Unassembled WGS sequence"/>
</dbReference>
<organism evidence="14 15">
    <name type="scientific">Araneus ventricosus</name>
    <name type="common">Orbweaver spider</name>
    <name type="synonym">Epeira ventricosa</name>
    <dbReference type="NCBI Taxonomy" id="182803"/>
    <lineage>
        <taxon>Eukaryota</taxon>
        <taxon>Metazoa</taxon>
        <taxon>Ecdysozoa</taxon>
        <taxon>Arthropoda</taxon>
        <taxon>Chelicerata</taxon>
        <taxon>Arachnida</taxon>
        <taxon>Araneae</taxon>
        <taxon>Araneomorphae</taxon>
        <taxon>Entelegynae</taxon>
        <taxon>Araneoidea</taxon>
        <taxon>Araneidae</taxon>
        <taxon>Araneus</taxon>
    </lineage>
</organism>
<evidence type="ECO:0000256" key="5">
    <source>
        <dbReference type="ARBA" id="ARBA00022989"/>
    </source>
</evidence>
<feature type="transmembrane region" description="Helical" evidence="12">
    <location>
        <begin position="188"/>
        <end position="211"/>
    </location>
</feature>
<evidence type="ECO:0000313" key="14">
    <source>
        <dbReference type="EMBL" id="GBN07269.1"/>
    </source>
</evidence>
<evidence type="ECO:0000256" key="3">
    <source>
        <dbReference type="ARBA" id="ARBA00022475"/>
    </source>
</evidence>
<evidence type="ECO:0000256" key="7">
    <source>
        <dbReference type="ARBA" id="ARBA00023136"/>
    </source>
</evidence>
<gene>
    <name evidence="14" type="ORF">AVEN_241521_1</name>
</gene>
<feature type="transmembrane region" description="Helical" evidence="12">
    <location>
        <begin position="369"/>
        <end position="394"/>
    </location>
</feature>
<comment type="caution">
    <text evidence="14">The sequence shown here is derived from an EMBL/GenBank/DDBJ whole genome shotgun (WGS) entry which is preliminary data.</text>
</comment>
<sequence>MKAQYPQKIKVAILPVVNIMHIKTSEDGTIELSGAEGRFLNVVLSSLGLRYDFVIPRDGQHGKLLPGGNWSGMIGMVQRGEADLAYSYLGITESRSRVVEFSTPYVFEEFTFVSQIPKNRISLFTFLYPFDLSTWLSLLLTFSLISFLLALCKNHVSSVGNYAYRLFGNILRQSIRIGEHSLKFNLLVVLWMLSVQVIVFSYSGTLLSFLIEPLKEDPIRNFFELSKAVLGGSYQANFSDFAVPFLLKSDKEYLIKLGKIVTENNWIVNYSQLNTDTYIKPNFFLGMNRNFGKLLFGTRDDVYFSEDRLYHVFAGFAYNKRFCCISKLNAIIYRASSAGLYQKFLKDDSIKSFLKSFKRSDSSETISPLSAVAILGPITLLGTGLSIAFVIFLAEVIYSKYV</sequence>
<keyword evidence="2" id="KW-0813">Transport</keyword>
<dbReference type="SMART" id="SM00918">
    <property type="entry name" value="Lig_chan-Glu_bd"/>
    <property type="match status" value="1"/>
</dbReference>
<dbReference type="GO" id="GO:0005886">
    <property type="term" value="C:plasma membrane"/>
    <property type="evidence" value="ECO:0007669"/>
    <property type="project" value="UniProtKB-SubCell"/>
</dbReference>